<dbReference type="Gene3D" id="3.40.720.10">
    <property type="entry name" value="Alkaline Phosphatase, subunit A"/>
    <property type="match status" value="1"/>
</dbReference>
<keyword evidence="2" id="KW-1003">Cell membrane</keyword>
<evidence type="ECO:0000256" key="1">
    <source>
        <dbReference type="ARBA" id="ARBA00004651"/>
    </source>
</evidence>
<dbReference type="AlphaFoldDB" id="A0A1W1D3S2"/>
<dbReference type="GO" id="GO:0008960">
    <property type="term" value="F:phosphatidylglycerol-membrane-oligosaccharide glycerophosphotransferase activity"/>
    <property type="evidence" value="ECO:0007669"/>
    <property type="project" value="UniProtKB-EC"/>
</dbReference>
<keyword evidence="4" id="KW-1133">Transmembrane helix</keyword>
<comment type="subcellular location">
    <subcellularLocation>
        <location evidence="1">Cell membrane</location>
        <topology evidence="1">Multi-pass membrane protein</topology>
    </subcellularLocation>
</comment>
<dbReference type="SUPFAM" id="SSF53649">
    <property type="entry name" value="Alkaline phosphatase-like"/>
    <property type="match status" value="1"/>
</dbReference>
<dbReference type="InterPro" id="IPR050448">
    <property type="entry name" value="OpgB/LTA_synthase_biosynth"/>
</dbReference>
<organism evidence="7">
    <name type="scientific">hydrothermal vent metagenome</name>
    <dbReference type="NCBI Taxonomy" id="652676"/>
    <lineage>
        <taxon>unclassified sequences</taxon>
        <taxon>metagenomes</taxon>
        <taxon>ecological metagenomes</taxon>
    </lineage>
</organism>
<gene>
    <name evidence="7" type="ORF">MNB_SM-3-753</name>
</gene>
<dbReference type="CDD" id="cd16015">
    <property type="entry name" value="LTA_synthase"/>
    <property type="match status" value="1"/>
</dbReference>
<dbReference type="Gene3D" id="3.30.1120.80">
    <property type="match status" value="1"/>
</dbReference>
<dbReference type="PANTHER" id="PTHR47371:SF3">
    <property type="entry name" value="PHOSPHOGLYCEROL TRANSFERASE I"/>
    <property type="match status" value="1"/>
</dbReference>
<evidence type="ECO:0000256" key="5">
    <source>
        <dbReference type="ARBA" id="ARBA00023136"/>
    </source>
</evidence>
<dbReference type="EMBL" id="FPHP01000015">
    <property type="protein sequence ID" value="SFV75077.1"/>
    <property type="molecule type" value="Genomic_DNA"/>
</dbReference>
<keyword evidence="3" id="KW-0812">Transmembrane</keyword>
<evidence type="ECO:0000259" key="6">
    <source>
        <dbReference type="Pfam" id="PF00884"/>
    </source>
</evidence>
<dbReference type="Pfam" id="PF00884">
    <property type="entry name" value="Sulfatase"/>
    <property type="match status" value="1"/>
</dbReference>
<reference evidence="7" key="1">
    <citation type="submission" date="2016-10" db="EMBL/GenBank/DDBJ databases">
        <authorList>
            <person name="de Groot N.N."/>
        </authorList>
    </citation>
    <scope>NUCLEOTIDE SEQUENCE</scope>
</reference>
<evidence type="ECO:0000256" key="3">
    <source>
        <dbReference type="ARBA" id="ARBA00022692"/>
    </source>
</evidence>
<dbReference type="GO" id="GO:0005886">
    <property type="term" value="C:plasma membrane"/>
    <property type="evidence" value="ECO:0007669"/>
    <property type="project" value="UniProtKB-SubCell"/>
</dbReference>
<dbReference type="EC" id="2.7.8.20" evidence="7"/>
<feature type="domain" description="Sulfatase N-terminal" evidence="6">
    <location>
        <begin position="118"/>
        <end position="388"/>
    </location>
</feature>
<protein>
    <submittedName>
        <fullName evidence="7">Phosphoglycerol transferase I</fullName>
        <ecNumber evidence="7">2.7.8.20</ecNumber>
    </submittedName>
</protein>
<name>A0A1W1D3S2_9ZZZZ</name>
<dbReference type="InterPro" id="IPR000917">
    <property type="entry name" value="Sulfatase_N"/>
</dbReference>
<dbReference type="InterPro" id="IPR017850">
    <property type="entry name" value="Alkaline_phosphatase_core_sf"/>
</dbReference>
<accession>A0A1W1D3S2</accession>
<proteinExistence type="predicted"/>
<evidence type="ECO:0000313" key="7">
    <source>
        <dbReference type="EMBL" id="SFV75077.1"/>
    </source>
</evidence>
<keyword evidence="5" id="KW-0472">Membrane</keyword>
<dbReference type="PANTHER" id="PTHR47371">
    <property type="entry name" value="LIPOTEICHOIC ACID SYNTHASE"/>
    <property type="match status" value="1"/>
</dbReference>
<sequence length="470" mass="53969">MIYRYFQHTIKKGNIKNRLLLLPLILAVLFLGMRSSVGVSTPNIGFYTFSQNELNNEIANNSLFSVLYSLYMMENEKFYNYGNISYKDAINNVKKMNHIQNNSQTLTRYQHSLFSKQKNIILVILESFGHESIGYLGGTPTTPNLDKLIHNALYFTNLYAVGYRTSWGISSVVSSLYPIPSCEYIKASKSQNNFYTIAKTLDKKGYDTTFLYGGDVDFDNMRGFLSNNGFKNVYGEEVFHHTKTKYTWGYCDEDLYEKAFEIIQSKKNKPYFLTLMTLSSHEPFDYPKNKTPIYPKAPAKSFANSVKYADYAIGKFMQKLKKHHMLQNTVVAFVADHCSKVRGKMGVPVDKYKIAAMIVSDDFKGGKKYDKIASQIDIAPTLLDVAGISATIPTMGSSVLQNQRDSALLIAKKKNFAYLKEKKYVIFEPNQNYQTYNYQNQKIAQDKTMIQEGLSYIYASHYLYKNRLYH</sequence>
<keyword evidence="7" id="KW-0808">Transferase</keyword>
<evidence type="ECO:0000256" key="2">
    <source>
        <dbReference type="ARBA" id="ARBA00022475"/>
    </source>
</evidence>
<evidence type="ECO:0000256" key="4">
    <source>
        <dbReference type="ARBA" id="ARBA00022989"/>
    </source>
</evidence>